<evidence type="ECO:0000313" key="9">
    <source>
        <dbReference type="Proteomes" id="UP000007797"/>
    </source>
</evidence>
<dbReference type="InterPro" id="IPR051701">
    <property type="entry name" value="Mito_OM_Translocase_MSP1"/>
</dbReference>
<evidence type="ECO:0000256" key="1">
    <source>
        <dbReference type="ARBA" id="ARBA00004572"/>
    </source>
</evidence>
<dbReference type="Proteomes" id="UP000007797">
    <property type="component" value="Unassembled WGS sequence"/>
</dbReference>
<dbReference type="GO" id="GO:0005524">
    <property type="term" value="F:ATP binding"/>
    <property type="evidence" value="ECO:0007669"/>
    <property type="project" value="UniProtKB-KW"/>
</dbReference>
<dbReference type="InterPro" id="IPR041569">
    <property type="entry name" value="AAA_lid_3"/>
</dbReference>
<dbReference type="SUPFAM" id="SSF52540">
    <property type="entry name" value="P-loop containing nucleoside triphosphate hydrolases"/>
    <property type="match status" value="1"/>
</dbReference>
<keyword evidence="5" id="KW-0496">Mitochondrion</keyword>
<sequence>MAKESINLLLSLAQIGATVLAATLTGLLIYYKITDHDHETEQVAKAVQNKLKSHPRIKEINMHSFNEYELRVLDGLIVPENIGTSFDEIGGLDHIIQELQDSIFLPLKLNLFNNNLFTVPRGILLYGPPGTGKTSLAKAIARESGYFFLSINDSLIESKFYGESQKLINAVFTVSEKLQPAIIFIDEIDAITSSRDTMSSELSNSKKSMLLQLWDGLLESKIIIIGATNRAEVIDDAFLRRMPKKIKVELPTTSGREQILRILLKDNHSPDFDFELLAEKTNGLSGSDLRELKNEAANYALKNLLKFKTLSNEDVSNFKIHTSDMEAMLYRIKNKGFRPDNASILNSDVSND</sequence>
<dbReference type="KEGG" id="dfa:DFA_01180"/>
<dbReference type="GO" id="GO:0005741">
    <property type="term" value="C:mitochondrial outer membrane"/>
    <property type="evidence" value="ECO:0007669"/>
    <property type="project" value="UniProtKB-SubCell"/>
</dbReference>
<comment type="subcellular location">
    <subcellularLocation>
        <location evidence="1">Mitochondrion outer membrane</location>
        <topology evidence="1">Single-pass membrane protein</topology>
    </subcellularLocation>
</comment>
<dbReference type="EMBL" id="GL883010">
    <property type="protein sequence ID" value="EGG21299.1"/>
    <property type="molecule type" value="Genomic_DNA"/>
</dbReference>
<dbReference type="GO" id="GO:0016887">
    <property type="term" value="F:ATP hydrolysis activity"/>
    <property type="evidence" value="ECO:0007669"/>
    <property type="project" value="InterPro"/>
</dbReference>
<comment type="similarity">
    <text evidence="6">Belongs to the AAA ATPase family.</text>
</comment>
<keyword evidence="4 6" id="KW-0067">ATP-binding</keyword>
<keyword evidence="9" id="KW-1185">Reference proteome</keyword>
<dbReference type="AlphaFoldDB" id="F4PR99"/>
<dbReference type="PANTHER" id="PTHR45644:SF3">
    <property type="entry name" value="FI08533P-RELATED"/>
    <property type="match status" value="1"/>
</dbReference>
<dbReference type="Gene3D" id="3.40.50.300">
    <property type="entry name" value="P-loop containing nucleotide triphosphate hydrolases"/>
    <property type="match status" value="1"/>
</dbReference>
<evidence type="ECO:0000256" key="3">
    <source>
        <dbReference type="ARBA" id="ARBA00022787"/>
    </source>
</evidence>
<dbReference type="PROSITE" id="PS00674">
    <property type="entry name" value="AAA"/>
    <property type="match status" value="1"/>
</dbReference>
<evidence type="ECO:0000256" key="6">
    <source>
        <dbReference type="RuleBase" id="RU003651"/>
    </source>
</evidence>
<evidence type="ECO:0000256" key="2">
    <source>
        <dbReference type="ARBA" id="ARBA00022741"/>
    </source>
</evidence>
<dbReference type="STRING" id="1054147.F4PR99"/>
<dbReference type="InterPro" id="IPR027417">
    <property type="entry name" value="P-loop_NTPase"/>
</dbReference>
<organism evidence="8 9">
    <name type="scientific">Cavenderia fasciculata</name>
    <name type="common">Slime mold</name>
    <name type="synonym">Dictyostelium fasciculatum</name>
    <dbReference type="NCBI Taxonomy" id="261658"/>
    <lineage>
        <taxon>Eukaryota</taxon>
        <taxon>Amoebozoa</taxon>
        <taxon>Evosea</taxon>
        <taxon>Eumycetozoa</taxon>
        <taxon>Dictyostelia</taxon>
        <taxon>Acytosteliales</taxon>
        <taxon>Cavenderiaceae</taxon>
        <taxon>Cavenderia</taxon>
    </lineage>
</organism>
<evidence type="ECO:0000313" key="8">
    <source>
        <dbReference type="EMBL" id="EGG21299.1"/>
    </source>
</evidence>
<gene>
    <name evidence="8" type="ORF">DFA_01180</name>
</gene>
<dbReference type="Pfam" id="PF17862">
    <property type="entry name" value="AAA_lid_3"/>
    <property type="match status" value="1"/>
</dbReference>
<evidence type="ECO:0000256" key="4">
    <source>
        <dbReference type="ARBA" id="ARBA00022840"/>
    </source>
</evidence>
<feature type="domain" description="AAA+ ATPase" evidence="7">
    <location>
        <begin position="119"/>
        <end position="252"/>
    </location>
</feature>
<keyword evidence="3" id="KW-0472">Membrane</keyword>
<dbReference type="InterPro" id="IPR003960">
    <property type="entry name" value="ATPase_AAA_CS"/>
</dbReference>
<dbReference type="InterPro" id="IPR003593">
    <property type="entry name" value="AAA+_ATPase"/>
</dbReference>
<protein>
    <submittedName>
        <fullName evidence="8">AAA ATPase domain-containing protein</fullName>
    </submittedName>
</protein>
<dbReference type="GeneID" id="14873220"/>
<dbReference type="PANTHER" id="PTHR45644">
    <property type="entry name" value="AAA ATPASE, PUTATIVE (AFU_ORTHOLOGUE AFUA_2G12920)-RELATED-RELATED"/>
    <property type="match status" value="1"/>
</dbReference>
<dbReference type="Gene3D" id="1.10.8.60">
    <property type="match status" value="1"/>
</dbReference>
<dbReference type="InterPro" id="IPR003959">
    <property type="entry name" value="ATPase_AAA_core"/>
</dbReference>
<dbReference type="OrthoDB" id="10254455at2759"/>
<keyword evidence="2 6" id="KW-0547">Nucleotide-binding</keyword>
<proteinExistence type="inferred from homology"/>
<dbReference type="Pfam" id="PF00004">
    <property type="entry name" value="AAA"/>
    <property type="match status" value="1"/>
</dbReference>
<dbReference type="SMART" id="SM00382">
    <property type="entry name" value="AAA"/>
    <property type="match status" value="1"/>
</dbReference>
<name>F4PR99_CACFS</name>
<accession>F4PR99</accession>
<dbReference type="GO" id="GO:0140570">
    <property type="term" value="P:extraction of mislocalized protein from mitochondrial outer membrane"/>
    <property type="evidence" value="ECO:0007669"/>
    <property type="project" value="TreeGrafter"/>
</dbReference>
<evidence type="ECO:0000259" key="7">
    <source>
        <dbReference type="SMART" id="SM00382"/>
    </source>
</evidence>
<dbReference type="OMA" id="CRNAAMR"/>
<evidence type="ECO:0000256" key="5">
    <source>
        <dbReference type="ARBA" id="ARBA00023128"/>
    </source>
</evidence>
<reference evidence="9" key="1">
    <citation type="journal article" date="2011" name="Genome Res.">
        <title>Phylogeny-wide analysis of social amoeba genomes highlights ancient origins for complex intercellular communication.</title>
        <authorList>
            <person name="Heidel A.J."/>
            <person name="Lawal H.M."/>
            <person name="Felder M."/>
            <person name="Schilde C."/>
            <person name="Helps N.R."/>
            <person name="Tunggal B."/>
            <person name="Rivero F."/>
            <person name="John U."/>
            <person name="Schleicher M."/>
            <person name="Eichinger L."/>
            <person name="Platzer M."/>
            <person name="Noegel A.A."/>
            <person name="Schaap P."/>
            <person name="Gloeckner G."/>
        </authorList>
    </citation>
    <scope>NUCLEOTIDE SEQUENCE [LARGE SCALE GENOMIC DNA]</scope>
    <source>
        <strain evidence="9">SH3</strain>
    </source>
</reference>
<dbReference type="RefSeq" id="XP_004359149.1">
    <property type="nucleotide sequence ID" value="XM_004359092.1"/>
</dbReference>
<keyword evidence="3" id="KW-1000">Mitochondrion outer membrane</keyword>